<gene>
    <name evidence="1" type="primary">CR762486.1</name>
</gene>
<proteinExistence type="predicted"/>
<name>A0A1A7ZVK1_NOTFU</name>
<organism evidence="1">
    <name type="scientific">Nothobranchius furzeri</name>
    <name type="common">Turquoise killifish</name>
    <dbReference type="NCBI Taxonomy" id="105023"/>
    <lineage>
        <taxon>Eukaryota</taxon>
        <taxon>Metazoa</taxon>
        <taxon>Chordata</taxon>
        <taxon>Craniata</taxon>
        <taxon>Vertebrata</taxon>
        <taxon>Euteleostomi</taxon>
        <taxon>Actinopterygii</taxon>
        <taxon>Neopterygii</taxon>
        <taxon>Teleostei</taxon>
        <taxon>Neoteleostei</taxon>
        <taxon>Acanthomorphata</taxon>
        <taxon>Ovalentaria</taxon>
        <taxon>Atherinomorphae</taxon>
        <taxon>Cyprinodontiformes</taxon>
        <taxon>Nothobranchiidae</taxon>
        <taxon>Nothobranchius</taxon>
    </lineage>
</organism>
<reference evidence="1" key="2">
    <citation type="submission" date="2016-06" db="EMBL/GenBank/DDBJ databases">
        <title>The genome of a short-lived fish provides insights into sex chromosome evolution and the genetic control of aging.</title>
        <authorList>
            <person name="Reichwald K."/>
            <person name="Felder M."/>
            <person name="Petzold A."/>
            <person name="Koch P."/>
            <person name="Groth M."/>
            <person name="Platzer M."/>
        </authorList>
    </citation>
    <scope>NUCLEOTIDE SEQUENCE</scope>
    <source>
        <tissue evidence="1">Brain</tissue>
    </source>
</reference>
<protein>
    <recommendedName>
        <fullName evidence="2">CCHC-type domain-containing protein</fullName>
    </recommendedName>
</protein>
<reference evidence="1" key="1">
    <citation type="submission" date="2016-05" db="EMBL/GenBank/DDBJ databases">
        <authorList>
            <person name="Lavstsen T."/>
            <person name="Jespersen J.S."/>
        </authorList>
    </citation>
    <scope>NUCLEOTIDE SEQUENCE</scope>
    <source>
        <tissue evidence="1">Brain</tissue>
    </source>
</reference>
<evidence type="ECO:0000313" key="1">
    <source>
        <dbReference type="EMBL" id="SBP45995.1"/>
    </source>
</evidence>
<accession>A0A1A7ZVK1</accession>
<dbReference type="AlphaFoldDB" id="A0A1A7ZVK1"/>
<dbReference type="EMBL" id="HADY01007510">
    <property type="protein sequence ID" value="SBP45995.1"/>
    <property type="molecule type" value="Transcribed_RNA"/>
</dbReference>
<sequence length="454" mass="50585">MTYVKSKADDATGLLSGSNFSVGRGRMIEGLHFTPVRNTTVAGSPAFCSTRMVEDAATSYGQNSGVSHSSPSVDPPLNDLITSIAQQVGQSIMDQLKGGCGERGTMGLQPRDNVDQPSGEPTYLNLTGAKLVIQPDVKEPPLFRGDGSDKYTIHEWEDMMNAYFRKRDTPVHEQYPEIVSKLMGRAKDIVRITLRNSLSLKPQEKPDVIYSILRQHFSDVPYSCMPMADFYNTVPVVGETPLDYWVRLNKAVDVAEEALKRLGRHIDNPCQEAAMMFVKHCPDPALAAILKFKAPDRWTAGEIQEHVDRYQMEAREQVFSRSKYTKLAAVHAQAPYPEPLPSGSHPSDVQTQQEAGAAVQQHCNDSCMKTLISLFERTLTQNSQIADRQILPGQAQHRACRVCQSRDHSTVTHCRQKRLCLACFEPNHIKRDCPNRFGAKGEHASPSQDPQHLN</sequence>
<evidence type="ECO:0008006" key="2">
    <source>
        <dbReference type="Google" id="ProtNLM"/>
    </source>
</evidence>